<organism evidence="1 2">
    <name type="scientific">Rhizobium esperanzae</name>
    <dbReference type="NCBI Taxonomy" id="1967781"/>
    <lineage>
        <taxon>Bacteria</taxon>
        <taxon>Pseudomonadati</taxon>
        <taxon>Pseudomonadota</taxon>
        <taxon>Alphaproteobacteria</taxon>
        <taxon>Hyphomicrobiales</taxon>
        <taxon>Rhizobiaceae</taxon>
        <taxon>Rhizobium/Agrobacterium group</taxon>
        <taxon>Rhizobium</taxon>
    </lineage>
</organism>
<dbReference type="Gene3D" id="3.30.70.930">
    <property type="match status" value="1"/>
</dbReference>
<comment type="caution">
    <text evidence="1">The sequence shown here is derived from an EMBL/GenBank/DDBJ whole genome shotgun (WGS) entry which is preliminary data.</text>
</comment>
<name>A0A7W6W7I7_9HYPH</name>
<dbReference type="AlphaFoldDB" id="A0A7W6W7I7"/>
<proteinExistence type="predicted"/>
<evidence type="ECO:0000313" key="1">
    <source>
        <dbReference type="EMBL" id="MBB4238738.1"/>
    </source>
</evidence>
<sequence>MFSGAQVSLYPMSGSFVGIILDAVRAPDPYRDRLRIETDAEIER</sequence>
<gene>
    <name evidence="1" type="ORF">GGD57_005353</name>
</gene>
<reference evidence="1 2" key="1">
    <citation type="submission" date="2020-08" db="EMBL/GenBank/DDBJ databases">
        <title>Genomic Encyclopedia of Type Strains, Phase IV (KMG-V): Genome sequencing to study the core and pangenomes of soil and plant-associated prokaryotes.</title>
        <authorList>
            <person name="Whitman W."/>
        </authorList>
    </citation>
    <scope>NUCLEOTIDE SEQUENCE [LARGE SCALE GENOMIC DNA]</scope>
    <source>
        <strain evidence="1 2">SEMIA 4089</strain>
    </source>
</reference>
<accession>A0A7W6W7I7</accession>
<dbReference type="InterPro" id="IPR029756">
    <property type="entry name" value="MTH1187/YkoF-like"/>
</dbReference>
<evidence type="ECO:0000313" key="2">
    <source>
        <dbReference type="Proteomes" id="UP000540909"/>
    </source>
</evidence>
<dbReference type="SUPFAM" id="SSF89957">
    <property type="entry name" value="MTH1187/YkoF-like"/>
    <property type="match status" value="1"/>
</dbReference>
<dbReference type="Proteomes" id="UP000540909">
    <property type="component" value="Unassembled WGS sequence"/>
</dbReference>
<dbReference type="EMBL" id="JACIFY010000025">
    <property type="protein sequence ID" value="MBB4238738.1"/>
    <property type="molecule type" value="Genomic_DNA"/>
</dbReference>
<protein>
    <submittedName>
        <fullName evidence="1">Uncharacterized protein involved in propanediol utilization</fullName>
    </submittedName>
</protein>